<evidence type="ECO:0000313" key="1">
    <source>
        <dbReference type="Ensembl" id="ENSAMXP00005004485.1"/>
    </source>
</evidence>
<name>A0A8B9GYA5_ASTMX</name>
<reference evidence="1" key="1">
    <citation type="submission" date="2025-08" db="UniProtKB">
        <authorList>
            <consortium name="Ensembl"/>
        </authorList>
    </citation>
    <scope>IDENTIFICATION</scope>
</reference>
<proteinExistence type="predicted"/>
<protein>
    <submittedName>
        <fullName evidence="1">Uncharacterized protein</fullName>
    </submittedName>
</protein>
<accession>A0A8B9GYA5</accession>
<dbReference type="AlphaFoldDB" id="A0A8B9GYA5"/>
<dbReference type="Ensembl" id="ENSAMXT00005005124.1">
    <property type="protein sequence ID" value="ENSAMXP00005004485.1"/>
    <property type="gene ID" value="ENSAMXG00005002785.1"/>
</dbReference>
<evidence type="ECO:0000313" key="2">
    <source>
        <dbReference type="Proteomes" id="UP000694621"/>
    </source>
</evidence>
<sequence>MVFTWENTTYLHQLDHVRMVQLLEDGDFLVYSLQRAFGLRWALWASLSQQSFLGQDFHENKSRNLVSVRFDICTILHV</sequence>
<organism evidence="1 2">
    <name type="scientific">Astyanax mexicanus</name>
    <name type="common">Blind cave fish</name>
    <name type="synonym">Astyanax fasciatus mexicanus</name>
    <dbReference type="NCBI Taxonomy" id="7994"/>
    <lineage>
        <taxon>Eukaryota</taxon>
        <taxon>Metazoa</taxon>
        <taxon>Chordata</taxon>
        <taxon>Craniata</taxon>
        <taxon>Vertebrata</taxon>
        <taxon>Euteleostomi</taxon>
        <taxon>Actinopterygii</taxon>
        <taxon>Neopterygii</taxon>
        <taxon>Teleostei</taxon>
        <taxon>Ostariophysi</taxon>
        <taxon>Characiformes</taxon>
        <taxon>Characoidei</taxon>
        <taxon>Acestrorhamphidae</taxon>
        <taxon>Acestrorhamphinae</taxon>
        <taxon>Astyanax</taxon>
    </lineage>
</organism>
<dbReference type="Proteomes" id="UP000694621">
    <property type="component" value="Unplaced"/>
</dbReference>